<dbReference type="Pfam" id="PF11854">
    <property type="entry name" value="MtrB_PioB"/>
    <property type="match status" value="1"/>
</dbReference>
<dbReference type="EMBL" id="JAAIKR010000027">
    <property type="protein sequence ID" value="MBR9729625.1"/>
    <property type="molecule type" value="Genomic_DNA"/>
</dbReference>
<dbReference type="NCBIfam" id="TIGR03509">
    <property type="entry name" value="OMP_MtrB_PioB"/>
    <property type="match status" value="1"/>
</dbReference>
<name>A0ABS5I8H6_9GAMM</name>
<dbReference type="RefSeq" id="WP_212593412.1">
    <property type="nucleotide sequence ID" value="NZ_JAAIKR010000027.1"/>
</dbReference>
<evidence type="ECO:0000313" key="1">
    <source>
        <dbReference type="EMBL" id="MBR9729625.1"/>
    </source>
</evidence>
<sequence length="500" mass="56218">VGFGFEYNHDIYGAFVKYSQEDKTGMKSSSVSAKTPINFGLPIDSRTKQLDAGVKLSGDNWITQLSYLGSYYENNIQSISLPYKTDVLAPTPDNQAHQVALSGQYQFDRTVMSGRVVTGRMIQDESLIELAGNPLQSWDGQINTLNGHFAVTSMLTSRLRLGGSVNYSDRDNQSSTAQFLQYSFNGLTGALRQNVTQDITRKTYKVNGSYRIASGYRVQAGVDRKEVERTYSDREQTHDDSVWMKLNVNAFDTFNIRLKAEHANRSGSKYQASKYTSSENNPLLRKYYLADRSRNAVELTVAHAPTSWMSVDFTTRYAKDDYNHTQIGLTESEDYGYDMNVNLAMSKHVNGYVFGGQQWINSNQAGSQHYSAPDWHADIEDEFINLGAGVSYSGLLQDQLTLGLDYLFSNSISDTYTNGLGNNNTAFGDYYSYTHSASAYANYDLSQDMAVKLTYRYERYFDTDAAQVGVNDIPGMITLGDINHDYNAHQVMLSFTYKLR</sequence>
<feature type="non-terminal residue" evidence="1">
    <location>
        <position position="1"/>
    </location>
</feature>
<keyword evidence="2" id="KW-1185">Reference proteome</keyword>
<reference evidence="1 2" key="1">
    <citation type="submission" date="2020-02" db="EMBL/GenBank/DDBJ databases">
        <title>Shewanella WXL01 sp. nov., a marine bacterium isolated from green algae in Luhuitou Fringing Reef (Northern South China Sea).</title>
        <authorList>
            <person name="Wang X."/>
        </authorList>
    </citation>
    <scope>NUCLEOTIDE SEQUENCE [LARGE SCALE GENOMIC DNA]</scope>
    <source>
        <strain evidence="1 2">MCCC 1A01895</strain>
    </source>
</reference>
<dbReference type="InterPro" id="IPR020016">
    <property type="entry name" value="Decahaem-assoc_OM_MtrB/PioB"/>
</dbReference>
<evidence type="ECO:0000313" key="2">
    <source>
        <dbReference type="Proteomes" id="UP000811844"/>
    </source>
</evidence>
<accession>A0ABS5I8H6</accession>
<gene>
    <name evidence="1" type="ORF">G3R48_16775</name>
</gene>
<organism evidence="1 2">
    <name type="scientific">Shewanella intestini</name>
    <dbReference type="NCBI Taxonomy" id="2017544"/>
    <lineage>
        <taxon>Bacteria</taxon>
        <taxon>Pseudomonadati</taxon>
        <taxon>Pseudomonadota</taxon>
        <taxon>Gammaproteobacteria</taxon>
        <taxon>Alteromonadales</taxon>
        <taxon>Shewanellaceae</taxon>
        <taxon>Shewanella</taxon>
    </lineage>
</organism>
<comment type="caution">
    <text evidence="1">The sequence shown here is derived from an EMBL/GenBank/DDBJ whole genome shotgun (WGS) entry which is preliminary data.</text>
</comment>
<protein>
    <submittedName>
        <fullName evidence="1">MtrB/PioB family decaheme-associated outer membrane protein</fullName>
    </submittedName>
</protein>
<dbReference type="Proteomes" id="UP000811844">
    <property type="component" value="Unassembled WGS sequence"/>
</dbReference>
<proteinExistence type="predicted"/>